<proteinExistence type="predicted"/>
<protein>
    <submittedName>
        <fullName evidence="1">Uncharacterized protein</fullName>
    </submittedName>
</protein>
<organism evidence="1">
    <name type="scientific">Oryza brachyantha</name>
    <name type="common">malo sina</name>
    <dbReference type="NCBI Taxonomy" id="4533"/>
    <lineage>
        <taxon>Eukaryota</taxon>
        <taxon>Viridiplantae</taxon>
        <taxon>Streptophyta</taxon>
        <taxon>Embryophyta</taxon>
        <taxon>Tracheophyta</taxon>
        <taxon>Spermatophyta</taxon>
        <taxon>Magnoliopsida</taxon>
        <taxon>Liliopsida</taxon>
        <taxon>Poales</taxon>
        <taxon>Poaceae</taxon>
        <taxon>BOP clade</taxon>
        <taxon>Oryzoideae</taxon>
        <taxon>Oryzeae</taxon>
        <taxon>Oryzinae</taxon>
        <taxon>Oryza</taxon>
    </lineage>
</organism>
<evidence type="ECO:0000313" key="1">
    <source>
        <dbReference type="EnsemblPlants" id="OB06G24190.1"/>
    </source>
</evidence>
<dbReference type="EnsemblPlants" id="OB06G24190.1">
    <property type="protein sequence ID" value="OB06G24190.1"/>
    <property type="gene ID" value="OB06G24190"/>
</dbReference>
<reference evidence="1" key="1">
    <citation type="journal article" date="2013" name="Nat. Commun.">
        <title>Whole-genome sequencing of Oryza brachyantha reveals mechanisms underlying Oryza genome evolution.</title>
        <authorList>
            <person name="Chen J."/>
            <person name="Huang Q."/>
            <person name="Gao D."/>
            <person name="Wang J."/>
            <person name="Lang Y."/>
            <person name="Liu T."/>
            <person name="Li B."/>
            <person name="Bai Z."/>
            <person name="Luis Goicoechea J."/>
            <person name="Liang C."/>
            <person name="Chen C."/>
            <person name="Zhang W."/>
            <person name="Sun S."/>
            <person name="Liao Y."/>
            <person name="Zhang X."/>
            <person name="Yang L."/>
            <person name="Song C."/>
            <person name="Wang M."/>
            <person name="Shi J."/>
            <person name="Liu G."/>
            <person name="Liu J."/>
            <person name="Zhou H."/>
            <person name="Zhou W."/>
            <person name="Yu Q."/>
            <person name="An N."/>
            <person name="Chen Y."/>
            <person name="Cai Q."/>
            <person name="Wang B."/>
            <person name="Liu B."/>
            <person name="Min J."/>
            <person name="Huang Y."/>
            <person name="Wu H."/>
            <person name="Li Z."/>
            <person name="Zhang Y."/>
            <person name="Yin Y."/>
            <person name="Song W."/>
            <person name="Jiang J."/>
            <person name="Jackson S.A."/>
            <person name="Wing R.A."/>
            <person name="Wang J."/>
            <person name="Chen M."/>
        </authorList>
    </citation>
    <scope>NUCLEOTIDE SEQUENCE [LARGE SCALE GENOMIC DNA]</scope>
    <source>
        <strain evidence="1">cv. IRGC 101232</strain>
    </source>
</reference>
<sequence>MADVAMSKKMLLNIMSAAAPCSNWTTGATVNVHGSNYNLVEVKKNQTTLRIYIYGQCKVVKHHTCSWKTTFSGLVNRTYTIESGSSALLQTTLFIRLAQTKNTMNSISALWSQCFQVL</sequence>
<dbReference type="AlphaFoldDB" id="J3MEH5"/>
<name>J3MEH5_ORYBR</name>
<dbReference type="HOGENOM" id="CLU_2076727_0_0_1"/>
<dbReference type="Proteomes" id="UP000006038">
    <property type="component" value="Chromosome 6"/>
</dbReference>
<evidence type="ECO:0000313" key="2">
    <source>
        <dbReference type="Proteomes" id="UP000006038"/>
    </source>
</evidence>
<reference evidence="1" key="2">
    <citation type="submission" date="2013-04" db="UniProtKB">
        <authorList>
            <consortium name="EnsemblPlants"/>
        </authorList>
    </citation>
    <scope>IDENTIFICATION</scope>
</reference>
<accession>J3MEH5</accession>
<dbReference type="Gramene" id="OB06G24190.1">
    <property type="protein sequence ID" value="OB06G24190.1"/>
    <property type="gene ID" value="OB06G24190"/>
</dbReference>
<keyword evidence="2" id="KW-1185">Reference proteome</keyword>